<sequence length="427" mass="46237">MLITHQTATPSGVAFSPEIMRLRYAGRNNQAPLRVSWLGDSITAGTNGGFPFGQGAAPQLFMANNALLNWTTPDDPTYREVNSMYGIGGLTLNGYMTYNTAPLNHQIYLRQHSPDVLFVWLGHNDLAGQSWTTSLENQMRRNWQALCGACLSVGVVPVLVELIRTTSITSNVIENANRVARQVAQQFGIPFLEGAYATIEADNAAKTRDGIHPNAIGCRDISAAWTQQWRSWQVGRDVRSMLPRRTGTAALEDYIYNRTNTSDYGPYVNNTATWTRTAGVHPEDQYATMIITKTGGDSMTALWDNAPFTGGPAIAVGDWAVALFELRGTGNVSGGSALTVQAWNDPGHGGFSVALFAGSADIGVDGNFGVIARAWRMPATSNDIDMRVIYRAAAETGNSTGVLEVGRTAILNLSRRRGGWNNAGSVW</sequence>
<dbReference type="PROSITE" id="PS50176">
    <property type="entry name" value="ARM_REPEAT"/>
    <property type="match status" value="1"/>
</dbReference>
<dbReference type="Gene3D" id="3.40.50.1110">
    <property type="entry name" value="SGNH hydrolase"/>
    <property type="match status" value="1"/>
</dbReference>
<feature type="domain" description="SGNH hydrolase-type esterase" evidence="1">
    <location>
        <begin position="38"/>
        <end position="217"/>
    </location>
</feature>
<organism evidence="2 3">
    <name type="scientific">Microcystis phage Mvi-JY20</name>
    <dbReference type="NCBI Taxonomy" id="3128146"/>
    <lineage>
        <taxon>Viruses</taxon>
        <taxon>Duplodnaviria</taxon>
        <taxon>Heunggongvirae</taxon>
        <taxon>Uroviricota</taxon>
        <taxon>Caudoviricetes</taxon>
    </lineage>
</organism>
<dbReference type="InterPro" id="IPR000225">
    <property type="entry name" value="Armadillo"/>
</dbReference>
<name>A0AAX4QG99_9CAUD</name>
<dbReference type="Proteomes" id="UP001459105">
    <property type="component" value="Segment"/>
</dbReference>
<proteinExistence type="predicted"/>
<evidence type="ECO:0000313" key="2">
    <source>
        <dbReference type="EMBL" id="XAI95495.1"/>
    </source>
</evidence>
<dbReference type="Pfam" id="PF13472">
    <property type="entry name" value="Lipase_GDSL_2"/>
    <property type="match status" value="1"/>
</dbReference>
<dbReference type="InterPro" id="IPR013830">
    <property type="entry name" value="SGNH_hydro"/>
</dbReference>
<reference evidence="2" key="1">
    <citation type="submission" date="2024-03" db="EMBL/GenBank/DDBJ databases">
        <authorList>
            <person name="Lin W."/>
            <person name="Li D."/>
            <person name="Tong Y."/>
        </authorList>
    </citation>
    <scope>NUCLEOTIDE SEQUENCE</scope>
</reference>
<protein>
    <recommendedName>
        <fullName evidence="1">SGNH hydrolase-type esterase domain-containing protein</fullName>
    </recommendedName>
</protein>
<dbReference type="SUPFAM" id="SSF52266">
    <property type="entry name" value="SGNH hydrolase"/>
    <property type="match status" value="1"/>
</dbReference>
<dbReference type="InterPro" id="IPR036514">
    <property type="entry name" value="SGNH_hydro_sf"/>
</dbReference>
<accession>A0AAX4QG99</accession>
<dbReference type="EMBL" id="PP438412">
    <property type="protein sequence ID" value="XAI95495.1"/>
    <property type="molecule type" value="Genomic_DNA"/>
</dbReference>
<evidence type="ECO:0000259" key="1">
    <source>
        <dbReference type="Pfam" id="PF13472"/>
    </source>
</evidence>
<evidence type="ECO:0000313" key="3">
    <source>
        <dbReference type="Proteomes" id="UP001459105"/>
    </source>
</evidence>